<protein>
    <submittedName>
        <fullName evidence="1">24502_t:CDS:1</fullName>
    </submittedName>
</protein>
<comment type="caution">
    <text evidence="1">The sequence shown here is derived from an EMBL/GenBank/DDBJ whole genome shotgun (WGS) entry which is preliminary data.</text>
</comment>
<gene>
    <name evidence="1" type="ORF">RPERSI_LOCUS360</name>
</gene>
<sequence>KEEEKSRERMRRQSGRELTEAKSQMEEKEMQKLLMAKKKEKEDDKIAKAKIKAQIEADKKERAAKREAAKQAIQVQKQEEAAAEAAAALAASKKEYTETRLQIRPPAGAPITQTFQATDTLQIVHDHVSQHVVGPFQLMTTFPRKVFENDEMQKTLKDLDLVPSAVLAVKQS</sequence>
<organism evidence="1 2">
    <name type="scientific">Racocetra persica</name>
    <dbReference type="NCBI Taxonomy" id="160502"/>
    <lineage>
        <taxon>Eukaryota</taxon>
        <taxon>Fungi</taxon>
        <taxon>Fungi incertae sedis</taxon>
        <taxon>Mucoromycota</taxon>
        <taxon>Glomeromycotina</taxon>
        <taxon>Glomeromycetes</taxon>
        <taxon>Diversisporales</taxon>
        <taxon>Gigasporaceae</taxon>
        <taxon>Racocetra</taxon>
    </lineage>
</organism>
<evidence type="ECO:0000313" key="1">
    <source>
        <dbReference type="EMBL" id="CAG8465922.1"/>
    </source>
</evidence>
<proteinExistence type="predicted"/>
<dbReference type="EMBL" id="CAJVQC010000269">
    <property type="protein sequence ID" value="CAG8465922.1"/>
    <property type="molecule type" value="Genomic_DNA"/>
</dbReference>
<keyword evidence="2" id="KW-1185">Reference proteome</keyword>
<dbReference type="Proteomes" id="UP000789920">
    <property type="component" value="Unassembled WGS sequence"/>
</dbReference>
<evidence type="ECO:0000313" key="2">
    <source>
        <dbReference type="Proteomes" id="UP000789920"/>
    </source>
</evidence>
<feature type="non-terminal residue" evidence="1">
    <location>
        <position position="1"/>
    </location>
</feature>
<accession>A0ACA9KDC8</accession>
<reference evidence="1" key="1">
    <citation type="submission" date="2021-06" db="EMBL/GenBank/DDBJ databases">
        <authorList>
            <person name="Kallberg Y."/>
            <person name="Tangrot J."/>
            <person name="Rosling A."/>
        </authorList>
    </citation>
    <scope>NUCLEOTIDE SEQUENCE</scope>
    <source>
        <strain evidence="1">MA461A</strain>
    </source>
</reference>
<name>A0ACA9KDC8_9GLOM</name>